<feature type="transmembrane region" description="Helical" evidence="6">
    <location>
        <begin position="6"/>
        <end position="24"/>
    </location>
</feature>
<evidence type="ECO:0000259" key="7">
    <source>
        <dbReference type="Pfam" id="PF01578"/>
    </source>
</evidence>
<feature type="transmembrane region" description="Helical" evidence="6">
    <location>
        <begin position="235"/>
        <end position="256"/>
    </location>
</feature>
<dbReference type="InterPro" id="IPR002541">
    <property type="entry name" value="Cyt_c_assembly"/>
</dbReference>
<dbReference type="Proteomes" id="UP000595917">
    <property type="component" value="Chromosome"/>
</dbReference>
<keyword evidence="9" id="KW-1185">Reference proteome</keyword>
<dbReference type="GO" id="GO:0017004">
    <property type="term" value="P:cytochrome complex assembly"/>
    <property type="evidence" value="ECO:0007669"/>
    <property type="project" value="UniProtKB-KW"/>
</dbReference>
<dbReference type="GO" id="GO:0020037">
    <property type="term" value="F:heme binding"/>
    <property type="evidence" value="ECO:0007669"/>
    <property type="project" value="InterPro"/>
</dbReference>
<gene>
    <name evidence="8" type="primary">ccsA</name>
    <name evidence="8" type="ORF">JFL75_03540</name>
</gene>
<evidence type="ECO:0000256" key="3">
    <source>
        <dbReference type="ARBA" id="ARBA00022748"/>
    </source>
</evidence>
<dbReference type="KEGG" id="bhc:JFL75_03540"/>
<feature type="transmembrane region" description="Helical" evidence="6">
    <location>
        <begin position="208"/>
        <end position="223"/>
    </location>
</feature>
<proteinExistence type="predicted"/>
<dbReference type="PANTHER" id="PTHR30071:SF1">
    <property type="entry name" value="CYTOCHROME B_B6 PROTEIN-RELATED"/>
    <property type="match status" value="1"/>
</dbReference>
<evidence type="ECO:0000256" key="4">
    <source>
        <dbReference type="ARBA" id="ARBA00022989"/>
    </source>
</evidence>
<comment type="subcellular location">
    <subcellularLocation>
        <location evidence="1">Membrane</location>
        <topology evidence="1">Multi-pass membrane protein</topology>
    </subcellularLocation>
</comment>
<evidence type="ECO:0000313" key="9">
    <source>
        <dbReference type="Proteomes" id="UP000595917"/>
    </source>
</evidence>
<reference evidence="8" key="1">
    <citation type="submission" date="2021-01" db="EMBL/GenBank/DDBJ databases">
        <title>Description of Breznakiella homolactica.</title>
        <authorList>
            <person name="Song Y."/>
            <person name="Brune A."/>
        </authorList>
    </citation>
    <scope>NUCLEOTIDE SEQUENCE</scope>
    <source>
        <strain evidence="8">RmG30</strain>
    </source>
</reference>
<dbReference type="RefSeq" id="WP_215627303.1">
    <property type="nucleotide sequence ID" value="NZ_CP067089.2"/>
</dbReference>
<keyword evidence="4 6" id="KW-1133">Transmembrane helix</keyword>
<sequence>MINLATIACILLVPAVIIQIVFLFRKKSDPDPVSHWLILAAAVLLLATMVWRSIQISFVALTGTFESLIFYSAVVCILVFIYRLQKKIPYIKGIAFGATFIALVLLAVASSPLASKDVLAPIPALRSSWLLLHVSFSFIGESFFVISFASALATLITKNPEKQKNYDRITYTCIAVGYPIFTAGALIFGAVWAQKAWGRWWGWDPKETWALITWLVYTFYLHLRLISKKSGKMPALVAVIGFLCTVFTFFGVNYLLPGLHSYK</sequence>
<feature type="transmembrane region" description="Helical" evidence="6">
    <location>
        <begin position="36"/>
        <end position="54"/>
    </location>
</feature>
<evidence type="ECO:0000256" key="6">
    <source>
        <dbReference type="SAM" id="Phobius"/>
    </source>
</evidence>
<feature type="transmembrane region" description="Helical" evidence="6">
    <location>
        <begin position="60"/>
        <end position="82"/>
    </location>
</feature>
<dbReference type="Pfam" id="PF01578">
    <property type="entry name" value="Cytochrom_C_asm"/>
    <property type="match status" value="1"/>
</dbReference>
<evidence type="ECO:0000256" key="1">
    <source>
        <dbReference type="ARBA" id="ARBA00004141"/>
    </source>
</evidence>
<protein>
    <submittedName>
        <fullName evidence="8">Cytochrome c biogenesis protein CcsA</fullName>
    </submittedName>
</protein>
<feature type="domain" description="Cytochrome c assembly protein" evidence="7">
    <location>
        <begin position="64"/>
        <end position="260"/>
    </location>
</feature>
<dbReference type="EMBL" id="CP067089">
    <property type="protein sequence ID" value="QQO09999.1"/>
    <property type="molecule type" value="Genomic_DNA"/>
</dbReference>
<name>A0A7T7XP98_9SPIR</name>
<dbReference type="InterPro" id="IPR045062">
    <property type="entry name" value="Cyt_c_biogenesis_CcsA/CcmC"/>
</dbReference>
<feature type="transmembrane region" description="Helical" evidence="6">
    <location>
        <begin position="94"/>
        <end position="114"/>
    </location>
</feature>
<feature type="transmembrane region" description="Helical" evidence="6">
    <location>
        <begin position="169"/>
        <end position="193"/>
    </location>
</feature>
<dbReference type="AlphaFoldDB" id="A0A7T7XP98"/>
<dbReference type="PANTHER" id="PTHR30071">
    <property type="entry name" value="HEME EXPORTER PROTEIN C"/>
    <property type="match status" value="1"/>
</dbReference>
<feature type="transmembrane region" description="Helical" evidence="6">
    <location>
        <begin position="134"/>
        <end position="157"/>
    </location>
</feature>
<organism evidence="8 9">
    <name type="scientific">Breznakiella homolactica</name>
    <dbReference type="NCBI Taxonomy" id="2798577"/>
    <lineage>
        <taxon>Bacteria</taxon>
        <taxon>Pseudomonadati</taxon>
        <taxon>Spirochaetota</taxon>
        <taxon>Spirochaetia</taxon>
        <taxon>Spirochaetales</taxon>
        <taxon>Breznakiellaceae</taxon>
        <taxon>Breznakiella</taxon>
    </lineage>
</organism>
<dbReference type="GO" id="GO:0005886">
    <property type="term" value="C:plasma membrane"/>
    <property type="evidence" value="ECO:0007669"/>
    <property type="project" value="TreeGrafter"/>
</dbReference>
<evidence type="ECO:0000256" key="2">
    <source>
        <dbReference type="ARBA" id="ARBA00022692"/>
    </source>
</evidence>
<keyword evidence="3" id="KW-0201">Cytochrome c-type biogenesis</keyword>
<keyword evidence="2 6" id="KW-0812">Transmembrane</keyword>
<evidence type="ECO:0000313" key="8">
    <source>
        <dbReference type="EMBL" id="QQO09999.1"/>
    </source>
</evidence>
<keyword evidence="5 6" id="KW-0472">Membrane</keyword>
<accession>A0A7T7XP98</accession>
<evidence type="ECO:0000256" key="5">
    <source>
        <dbReference type="ARBA" id="ARBA00023136"/>
    </source>
</evidence>